<reference evidence="2" key="1">
    <citation type="journal article" date="2019" name="bioRxiv">
        <title>The Genome of the Zebra Mussel, Dreissena polymorpha: A Resource for Invasive Species Research.</title>
        <authorList>
            <person name="McCartney M.A."/>
            <person name="Auch B."/>
            <person name="Kono T."/>
            <person name="Mallez S."/>
            <person name="Zhang Y."/>
            <person name="Obille A."/>
            <person name="Becker A."/>
            <person name="Abrahante J.E."/>
            <person name="Garbe J."/>
            <person name="Badalamenti J.P."/>
            <person name="Herman A."/>
            <person name="Mangelson H."/>
            <person name="Liachko I."/>
            <person name="Sullivan S."/>
            <person name="Sone E.D."/>
            <person name="Koren S."/>
            <person name="Silverstein K.A.T."/>
            <person name="Beckman K.B."/>
            <person name="Gohl D.M."/>
        </authorList>
    </citation>
    <scope>NUCLEOTIDE SEQUENCE</scope>
    <source>
        <strain evidence="2">Duluth1</strain>
        <tissue evidence="2">Whole animal</tissue>
    </source>
</reference>
<dbReference type="Proteomes" id="UP000828390">
    <property type="component" value="Unassembled WGS sequence"/>
</dbReference>
<comment type="caution">
    <text evidence="2">The sequence shown here is derived from an EMBL/GenBank/DDBJ whole genome shotgun (WGS) entry which is preliminary data.</text>
</comment>
<sequence length="107" mass="12215">MSRRNTQGTGPTLCNRNPNPLLNTSVSDQIDCAFDVSLDDVFRSVRDRLQGLSSSMLKTTDEDGSNKQSSAVQRDVEHTWRKELEENEVSLHDSRGRGRDVEHNWRK</sequence>
<evidence type="ECO:0000313" key="2">
    <source>
        <dbReference type="EMBL" id="KAH3864799.1"/>
    </source>
</evidence>
<gene>
    <name evidence="2" type="ORF">DPMN_027825</name>
</gene>
<feature type="region of interest" description="Disordered" evidence="1">
    <location>
        <begin position="52"/>
        <end position="107"/>
    </location>
</feature>
<reference evidence="2" key="2">
    <citation type="submission" date="2020-11" db="EMBL/GenBank/DDBJ databases">
        <authorList>
            <person name="McCartney M.A."/>
            <person name="Auch B."/>
            <person name="Kono T."/>
            <person name="Mallez S."/>
            <person name="Becker A."/>
            <person name="Gohl D.M."/>
            <person name="Silverstein K.A.T."/>
            <person name="Koren S."/>
            <person name="Bechman K.B."/>
            <person name="Herman A."/>
            <person name="Abrahante J.E."/>
            <person name="Garbe J."/>
        </authorList>
    </citation>
    <scope>NUCLEOTIDE SEQUENCE</scope>
    <source>
        <strain evidence="2">Duluth1</strain>
        <tissue evidence="2">Whole animal</tissue>
    </source>
</reference>
<proteinExistence type="predicted"/>
<dbReference type="EMBL" id="JAIWYP010000002">
    <property type="protein sequence ID" value="KAH3864799.1"/>
    <property type="molecule type" value="Genomic_DNA"/>
</dbReference>
<organism evidence="2 3">
    <name type="scientific">Dreissena polymorpha</name>
    <name type="common">Zebra mussel</name>
    <name type="synonym">Mytilus polymorpha</name>
    <dbReference type="NCBI Taxonomy" id="45954"/>
    <lineage>
        <taxon>Eukaryota</taxon>
        <taxon>Metazoa</taxon>
        <taxon>Spiralia</taxon>
        <taxon>Lophotrochozoa</taxon>
        <taxon>Mollusca</taxon>
        <taxon>Bivalvia</taxon>
        <taxon>Autobranchia</taxon>
        <taxon>Heteroconchia</taxon>
        <taxon>Euheterodonta</taxon>
        <taxon>Imparidentia</taxon>
        <taxon>Neoheterodontei</taxon>
        <taxon>Myida</taxon>
        <taxon>Dreissenoidea</taxon>
        <taxon>Dreissenidae</taxon>
        <taxon>Dreissena</taxon>
    </lineage>
</organism>
<evidence type="ECO:0000256" key="1">
    <source>
        <dbReference type="SAM" id="MobiDB-lite"/>
    </source>
</evidence>
<feature type="compositionally biased region" description="Basic and acidic residues" evidence="1">
    <location>
        <begin position="74"/>
        <end position="107"/>
    </location>
</feature>
<accession>A0A9D4LVW6</accession>
<protein>
    <submittedName>
        <fullName evidence="2">Uncharacterized protein</fullName>
    </submittedName>
</protein>
<evidence type="ECO:0000313" key="3">
    <source>
        <dbReference type="Proteomes" id="UP000828390"/>
    </source>
</evidence>
<feature type="region of interest" description="Disordered" evidence="1">
    <location>
        <begin position="1"/>
        <end position="20"/>
    </location>
</feature>
<keyword evidence="3" id="KW-1185">Reference proteome</keyword>
<dbReference type="AlphaFoldDB" id="A0A9D4LVW6"/>
<name>A0A9D4LVW6_DREPO</name>